<dbReference type="WBParaSite" id="TTAC_0000623701-mRNA-1">
    <property type="protein sequence ID" value="TTAC_0000623701-mRNA-1"/>
    <property type="gene ID" value="TTAC_0000623701"/>
</dbReference>
<reference evidence="1" key="1">
    <citation type="submission" date="2017-02" db="UniProtKB">
        <authorList>
            <consortium name="WormBaseParasite"/>
        </authorList>
    </citation>
    <scope>IDENTIFICATION</scope>
</reference>
<dbReference type="AlphaFoldDB" id="A0A0R3WZK8"/>
<dbReference type="SUPFAM" id="SSF50729">
    <property type="entry name" value="PH domain-like"/>
    <property type="match status" value="1"/>
</dbReference>
<dbReference type="CDD" id="cd00821">
    <property type="entry name" value="PH"/>
    <property type="match status" value="1"/>
</dbReference>
<organism evidence="1">
    <name type="scientific">Hydatigena taeniaeformis</name>
    <name type="common">Feline tapeworm</name>
    <name type="synonym">Taenia taeniaeformis</name>
    <dbReference type="NCBI Taxonomy" id="6205"/>
    <lineage>
        <taxon>Eukaryota</taxon>
        <taxon>Metazoa</taxon>
        <taxon>Spiralia</taxon>
        <taxon>Lophotrochozoa</taxon>
        <taxon>Platyhelminthes</taxon>
        <taxon>Cestoda</taxon>
        <taxon>Eucestoda</taxon>
        <taxon>Cyclophyllidea</taxon>
        <taxon>Taeniidae</taxon>
        <taxon>Hydatigera</taxon>
    </lineage>
</organism>
<sequence>LNSRSKSTACLVEKTPTDSFDFENGFSSHPGELNSVSHTRTKFCRHKHGKVRAPLAKRGFSLSRFFQRSSKTFDSPLEDEREAFDESHSPSQPLTLGHIYSSSSTNLKESDSWTSLLDERSRQAPTQQSCKIPSANEIRTGKPNTLRTNSEQVFNRENPTGALSTVDSVCLQKSCANASADEVKNITTSEPAMLRRRLALRRRLLSRSRQPLDESAGHQLRNHEINIKSQGLEFGGFQASLLGGRRHSFYVKTLAGETYIFAAASQDERDCWLTWYASYPEECS</sequence>
<accession>A0A0R3WZK8</accession>
<proteinExistence type="predicted"/>
<name>A0A0R3WZK8_HYDTA</name>
<evidence type="ECO:0000313" key="1">
    <source>
        <dbReference type="WBParaSite" id="TTAC_0000623701-mRNA-1"/>
    </source>
</evidence>
<protein>
    <submittedName>
        <fullName evidence="1">PH domain-containing protein</fullName>
    </submittedName>
</protein>